<proteinExistence type="predicted"/>
<feature type="region of interest" description="Disordered" evidence="1">
    <location>
        <begin position="1"/>
        <end position="33"/>
    </location>
</feature>
<organism evidence="2 3">
    <name type="scientific">Yoonia rhodophyticola</name>
    <dbReference type="NCBI Taxonomy" id="3137370"/>
    <lineage>
        <taxon>Bacteria</taxon>
        <taxon>Pseudomonadati</taxon>
        <taxon>Pseudomonadota</taxon>
        <taxon>Alphaproteobacteria</taxon>
        <taxon>Rhodobacterales</taxon>
        <taxon>Paracoccaceae</taxon>
        <taxon>Yoonia</taxon>
    </lineage>
</organism>
<dbReference type="EMBL" id="CP151767">
    <property type="protein sequence ID" value="WZU68249.1"/>
    <property type="molecule type" value="Genomic_DNA"/>
</dbReference>
<gene>
    <name evidence="2" type="ORF">AABB31_04825</name>
</gene>
<evidence type="ECO:0000313" key="3">
    <source>
        <dbReference type="Proteomes" id="UP001470809"/>
    </source>
</evidence>
<evidence type="ECO:0000313" key="2">
    <source>
        <dbReference type="EMBL" id="WZU68249.1"/>
    </source>
</evidence>
<sequence length="65" mass="7229">MARVVENPNSKSSPQKCDPHCKQSTTPPNITRGFITQPDNVASCIMRCVGVRKNFKAAWKEALKL</sequence>
<evidence type="ECO:0000256" key="1">
    <source>
        <dbReference type="SAM" id="MobiDB-lite"/>
    </source>
</evidence>
<reference evidence="2" key="1">
    <citation type="submission" date="2024-04" db="EMBL/GenBank/DDBJ databases">
        <title>Phylogenomic analyses of a clade within the roseobacter group suggest taxonomic reassignments of species of the genera Aestuariivita, Citreicella, Loktanella, Nautella, Pelagibaca, Ruegeria, Thalassobius, Thiobacimonas and Tropicibacter, and the proposal o.</title>
        <authorList>
            <person name="Jeon C.O."/>
        </authorList>
    </citation>
    <scope>NUCLEOTIDE SEQUENCE</scope>
    <source>
        <strain evidence="2">SS1-5</strain>
    </source>
</reference>
<dbReference type="AlphaFoldDB" id="A0AAN0NM08"/>
<name>A0AAN0NM08_9RHOB</name>
<dbReference type="Proteomes" id="UP001470809">
    <property type="component" value="Chromosome"/>
</dbReference>
<accession>A0AAN0NM08</accession>
<protein>
    <submittedName>
        <fullName evidence="2">Uncharacterized protein</fullName>
    </submittedName>
</protein>
<keyword evidence="3" id="KW-1185">Reference proteome</keyword>